<accession>A0A318HQG2</accession>
<protein>
    <submittedName>
        <fullName evidence="2">GLPGLI family protein</fullName>
    </submittedName>
</protein>
<evidence type="ECO:0000256" key="1">
    <source>
        <dbReference type="SAM" id="SignalP"/>
    </source>
</evidence>
<dbReference type="EMBL" id="QJJX01000033">
    <property type="protein sequence ID" value="PXX20095.1"/>
    <property type="molecule type" value="Genomic_DNA"/>
</dbReference>
<dbReference type="STRING" id="1122991.GCA_000613445_00639"/>
<feature type="signal peptide" evidence="1">
    <location>
        <begin position="1"/>
        <end position="23"/>
    </location>
</feature>
<sequence>MLRLLISSSFLFMLAALFSTAHAQDALPATTEVTYLATCIKDTVAGKVLSDTFRLRFNDDKALFYSVDKFTNDSIKFNNIDAWAKQVDKALVKGSRENKAGRCYYELTNLNEGTYIYIDEIGMNIFRYTDSLPAFNWKILPEHKTIAGHKCTKAVGKYMGRTYEVWYTTDIPVRVGPWKFYDLPGLVMSAYDTQHQYSFTFIDMQPCRGDVALFPSSTFKTTKEKFLKEYALYLNDPVAYYATRAVVRIEFNKPNATLPKKWKNESRHRPMEILK</sequence>
<organism evidence="2 3">
    <name type="scientific">Hoylesella shahii DSM 15611 = JCM 12083</name>
    <dbReference type="NCBI Taxonomy" id="1122991"/>
    <lineage>
        <taxon>Bacteria</taxon>
        <taxon>Pseudomonadati</taxon>
        <taxon>Bacteroidota</taxon>
        <taxon>Bacteroidia</taxon>
        <taxon>Bacteroidales</taxon>
        <taxon>Prevotellaceae</taxon>
        <taxon>Hoylesella</taxon>
    </lineage>
</organism>
<gene>
    <name evidence="2" type="ORF">EJ73_02285</name>
</gene>
<feature type="chain" id="PRO_5016347846" evidence="1">
    <location>
        <begin position="24"/>
        <end position="275"/>
    </location>
</feature>
<comment type="caution">
    <text evidence="2">The sequence shown here is derived from an EMBL/GenBank/DDBJ whole genome shotgun (WGS) entry which is preliminary data.</text>
</comment>
<keyword evidence="1" id="KW-0732">Signal</keyword>
<dbReference type="RefSeq" id="WP_232227430.1">
    <property type="nucleotide sequence ID" value="NZ_BAIZ01000046.1"/>
</dbReference>
<reference evidence="2 3" key="1">
    <citation type="submission" date="2018-05" db="EMBL/GenBank/DDBJ databases">
        <title>Genomic Encyclopedia of Type Strains, Phase I: the one thousand microbial genomes (KMG-I) project.</title>
        <authorList>
            <person name="Kyrpides N."/>
        </authorList>
    </citation>
    <scope>NUCLEOTIDE SEQUENCE [LARGE SCALE GENOMIC DNA]</scope>
    <source>
        <strain evidence="2 3">DSM 15611</strain>
    </source>
</reference>
<proteinExistence type="predicted"/>
<name>A0A318HQG2_9BACT</name>
<dbReference type="Proteomes" id="UP000248314">
    <property type="component" value="Unassembled WGS sequence"/>
</dbReference>
<keyword evidence="3" id="KW-1185">Reference proteome</keyword>
<dbReference type="NCBIfam" id="TIGR01200">
    <property type="entry name" value="GLPGLI"/>
    <property type="match status" value="1"/>
</dbReference>
<evidence type="ECO:0000313" key="3">
    <source>
        <dbReference type="Proteomes" id="UP000248314"/>
    </source>
</evidence>
<dbReference type="InterPro" id="IPR005901">
    <property type="entry name" value="GLPGLI"/>
</dbReference>
<dbReference type="Pfam" id="PF22252">
    <property type="entry name" value="PNGase_F-II_N"/>
    <property type="match status" value="1"/>
</dbReference>
<dbReference type="AlphaFoldDB" id="A0A318HQG2"/>
<evidence type="ECO:0000313" key="2">
    <source>
        <dbReference type="EMBL" id="PXX20095.1"/>
    </source>
</evidence>